<protein>
    <recommendedName>
        <fullName evidence="4">Subunit of tubulin prefoldin</fullName>
    </recommendedName>
</protein>
<proteinExistence type="predicted"/>
<evidence type="ECO:0008006" key="4">
    <source>
        <dbReference type="Google" id="ProtNLM"/>
    </source>
</evidence>
<evidence type="ECO:0000256" key="1">
    <source>
        <dbReference type="SAM" id="Coils"/>
    </source>
</evidence>
<dbReference type="AlphaFoldDB" id="A0A427Y3M0"/>
<sequence length="157" mass="17160">MSLSMSLGESSKSRLYAQHLTTDLLPSLEATRQAIQQTEHDISEYRDLAERLRGLEQTGHAPQTTLTELGGGCYVDAQIPDTSRVTLDIGLELHLEMGAGEAIEYAEKRAGVLEKRISALKVREENIIWQIEQFRGAIAEADAGPKTAQAGVVERAA</sequence>
<name>A0A427Y3M0_9TREE</name>
<dbReference type="STRING" id="1890683.A0A427Y3M0"/>
<dbReference type="EMBL" id="RSCD01000019">
    <property type="protein sequence ID" value="RSH85678.1"/>
    <property type="molecule type" value="Genomic_DNA"/>
</dbReference>
<gene>
    <name evidence="2" type="ORF">EHS25_003819</name>
</gene>
<dbReference type="InterPro" id="IPR004127">
    <property type="entry name" value="Prefoldin_subunit_alpha"/>
</dbReference>
<dbReference type="CDD" id="cd23158">
    <property type="entry name" value="Prefoldin_UXT"/>
    <property type="match status" value="1"/>
</dbReference>
<dbReference type="SUPFAM" id="SSF46579">
    <property type="entry name" value="Prefoldin"/>
    <property type="match status" value="1"/>
</dbReference>
<dbReference type="Gene3D" id="1.10.287.370">
    <property type="match status" value="1"/>
</dbReference>
<dbReference type="InterPro" id="IPR009053">
    <property type="entry name" value="Prefoldin"/>
</dbReference>
<organism evidence="2 3">
    <name type="scientific">Saitozyma podzolica</name>
    <dbReference type="NCBI Taxonomy" id="1890683"/>
    <lineage>
        <taxon>Eukaryota</taxon>
        <taxon>Fungi</taxon>
        <taxon>Dikarya</taxon>
        <taxon>Basidiomycota</taxon>
        <taxon>Agaricomycotina</taxon>
        <taxon>Tremellomycetes</taxon>
        <taxon>Tremellales</taxon>
        <taxon>Trimorphomycetaceae</taxon>
        <taxon>Saitozyma</taxon>
    </lineage>
</organism>
<keyword evidence="1" id="KW-0175">Coiled coil</keyword>
<feature type="coiled-coil region" evidence="1">
    <location>
        <begin position="28"/>
        <end position="55"/>
    </location>
</feature>
<comment type="caution">
    <text evidence="2">The sequence shown here is derived from an EMBL/GenBank/DDBJ whole genome shotgun (WGS) entry which is preliminary data.</text>
</comment>
<dbReference type="Proteomes" id="UP000279259">
    <property type="component" value="Unassembled WGS sequence"/>
</dbReference>
<reference evidence="2 3" key="1">
    <citation type="submission" date="2018-11" db="EMBL/GenBank/DDBJ databases">
        <title>Genome sequence of Saitozyma podzolica DSM 27192.</title>
        <authorList>
            <person name="Aliyu H."/>
            <person name="Gorte O."/>
            <person name="Ochsenreither K."/>
        </authorList>
    </citation>
    <scope>NUCLEOTIDE SEQUENCE [LARGE SCALE GENOMIC DNA]</scope>
    <source>
        <strain evidence="2 3">DSM 27192</strain>
    </source>
</reference>
<evidence type="ECO:0000313" key="2">
    <source>
        <dbReference type="EMBL" id="RSH85678.1"/>
    </source>
</evidence>
<dbReference type="Pfam" id="PF02996">
    <property type="entry name" value="Prefoldin"/>
    <property type="match status" value="1"/>
</dbReference>
<accession>A0A427Y3M0</accession>
<keyword evidence="3" id="KW-1185">Reference proteome</keyword>
<evidence type="ECO:0000313" key="3">
    <source>
        <dbReference type="Proteomes" id="UP000279259"/>
    </source>
</evidence>
<dbReference type="OrthoDB" id="433124at2759"/>